<dbReference type="Gene3D" id="3.40.605.10">
    <property type="entry name" value="Aldehyde Dehydrogenase, Chain A, domain 1"/>
    <property type="match status" value="1"/>
</dbReference>
<feature type="region of interest" description="Disordered" evidence="2">
    <location>
        <begin position="1"/>
        <end position="21"/>
    </location>
</feature>
<sequence length="490" mass="50584">MPPADAEGFHADNPATGEPLPERYPVADWAELDRLAAGAAAAFESGADTAAVAAFLEGYADRIEANAADLAAVAALETGLPEEGRLRNGEVPRTVGQLRQAAAAVRDGGWRRPTISDGNIRSILEPLGPTVVIGPNNFPFAFNGACGGDFAAAIGAGCPVIAKGHPHHPGTSRKLAELMTDAAAAAGLPEGWVSLFYDCAPEDGLKLARDPRIAAVAFTGSKRAGLALKAACDETATVGHFELGSENPVFILPGALAERADAIVEELAGSALLGGGQFCTQPGIVVLPGGQAAATFPAALQARFDDAPTPPLLSENVVKGLQAGVKTLTDAGAERLPAKGPEAQPGFRFPNTVLTATAEQFLADPDLFQTECFGPVSLLVTGTNAEQRRALASELQGQLTVTILSDTGGSDDEEYGPLAAILRRKCGRLLNDKMPTGVAVVPAMCHGGPFPASGQPHFTAVGIPAALTRFTRLACYDNVRPERLPAALRD</sequence>
<name>A0A517PBX8_9PLAN</name>
<dbReference type="Gene3D" id="3.40.309.10">
    <property type="entry name" value="Aldehyde Dehydrogenase, Chain A, domain 2"/>
    <property type="match status" value="1"/>
</dbReference>
<evidence type="ECO:0000259" key="3">
    <source>
        <dbReference type="Pfam" id="PF00171"/>
    </source>
</evidence>
<keyword evidence="5" id="KW-1185">Reference proteome</keyword>
<dbReference type="GO" id="GO:0033721">
    <property type="term" value="F:aldehyde dehydrogenase (NADP+) activity"/>
    <property type="evidence" value="ECO:0007669"/>
    <property type="project" value="UniProtKB-EC"/>
</dbReference>
<feature type="domain" description="Aldehyde dehydrogenase" evidence="3">
    <location>
        <begin position="9"/>
        <end position="404"/>
    </location>
</feature>
<dbReference type="SUPFAM" id="SSF53720">
    <property type="entry name" value="ALDH-like"/>
    <property type="match status" value="1"/>
</dbReference>
<gene>
    <name evidence="4" type="primary">aldH</name>
    <name evidence="4" type="ORF">CA12_29670</name>
</gene>
<keyword evidence="1 4" id="KW-0560">Oxidoreductase</keyword>
<accession>A0A517PBX8</accession>
<dbReference type="PANTHER" id="PTHR43353">
    <property type="entry name" value="SUCCINATE-SEMIALDEHYDE DEHYDROGENASE, MITOCHONDRIAL"/>
    <property type="match status" value="1"/>
</dbReference>
<evidence type="ECO:0000313" key="5">
    <source>
        <dbReference type="Proteomes" id="UP000318741"/>
    </source>
</evidence>
<evidence type="ECO:0000256" key="1">
    <source>
        <dbReference type="ARBA" id="ARBA00023002"/>
    </source>
</evidence>
<dbReference type="EC" id="1.2.1.4" evidence="4"/>
<dbReference type="PANTHER" id="PTHR43353:SF3">
    <property type="entry name" value="ALDEHYDE DEHYDROGENASE-RELATED"/>
    <property type="match status" value="1"/>
</dbReference>
<reference evidence="4 5" key="1">
    <citation type="submission" date="2019-02" db="EMBL/GenBank/DDBJ databases">
        <title>Deep-cultivation of Planctomycetes and their phenomic and genomic characterization uncovers novel biology.</title>
        <authorList>
            <person name="Wiegand S."/>
            <person name="Jogler M."/>
            <person name="Boedeker C."/>
            <person name="Pinto D."/>
            <person name="Vollmers J."/>
            <person name="Rivas-Marin E."/>
            <person name="Kohn T."/>
            <person name="Peeters S.H."/>
            <person name="Heuer A."/>
            <person name="Rast P."/>
            <person name="Oberbeckmann S."/>
            <person name="Bunk B."/>
            <person name="Jeske O."/>
            <person name="Meyerdierks A."/>
            <person name="Storesund J.E."/>
            <person name="Kallscheuer N."/>
            <person name="Luecker S."/>
            <person name="Lage O.M."/>
            <person name="Pohl T."/>
            <person name="Merkel B.J."/>
            <person name="Hornburger P."/>
            <person name="Mueller R.-W."/>
            <person name="Bruemmer F."/>
            <person name="Labrenz M."/>
            <person name="Spormann A.M."/>
            <person name="Op den Camp H."/>
            <person name="Overmann J."/>
            <person name="Amann R."/>
            <person name="Jetten M.S.M."/>
            <person name="Mascher T."/>
            <person name="Medema M.H."/>
            <person name="Devos D.P."/>
            <person name="Kaster A.-K."/>
            <person name="Ovreas L."/>
            <person name="Rohde M."/>
            <person name="Galperin M.Y."/>
            <person name="Jogler C."/>
        </authorList>
    </citation>
    <scope>NUCLEOTIDE SEQUENCE [LARGE SCALE GENOMIC DNA]</scope>
    <source>
        <strain evidence="4 5">CA12</strain>
    </source>
</reference>
<evidence type="ECO:0000256" key="2">
    <source>
        <dbReference type="SAM" id="MobiDB-lite"/>
    </source>
</evidence>
<organism evidence="4 5">
    <name type="scientific">Alienimonas californiensis</name>
    <dbReference type="NCBI Taxonomy" id="2527989"/>
    <lineage>
        <taxon>Bacteria</taxon>
        <taxon>Pseudomonadati</taxon>
        <taxon>Planctomycetota</taxon>
        <taxon>Planctomycetia</taxon>
        <taxon>Planctomycetales</taxon>
        <taxon>Planctomycetaceae</taxon>
        <taxon>Alienimonas</taxon>
    </lineage>
</organism>
<evidence type="ECO:0000313" key="4">
    <source>
        <dbReference type="EMBL" id="QDT16859.1"/>
    </source>
</evidence>
<dbReference type="InterPro" id="IPR016162">
    <property type="entry name" value="Ald_DH_N"/>
</dbReference>
<dbReference type="InterPro" id="IPR016161">
    <property type="entry name" value="Ald_DH/histidinol_DH"/>
</dbReference>
<dbReference type="OrthoDB" id="9770537at2"/>
<dbReference type="InterPro" id="IPR050740">
    <property type="entry name" value="Aldehyde_DH_Superfamily"/>
</dbReference>
<dbReference type="KEGG" id="acaf:CA12_29670"/>
<dbReference type="Proteomes" id="UP000318741">
    <property type="component" value="Chromosome"/>
</dbReference>
<dbReference type="InterPro" id="IPR016163">
    <property type="entry name" value="Ald_DH_C"/>
</dbReference>
<dbReference type="EMBL" id="CP036265">
    <property type="protein sequence ID" value="QDT16859.1"/>
    <property type="molecule type" value="Genomic_DNA"/>
</dbReference>
<proteinExistence type="predicted"/>
<dbReference type="Pfam" id="PF00171">
    <property type="entry name" value="Aldedh"/>
    <property type="match status" value="1"/>
</dbReference>
<dbReference type="InterPro" id="IPR015590">
    <property type="entry name" value="Aldehyde_DH_dom"/>
</dbReference>
<dbReference type="RefSeq" id="WP_145359782.1">
    <property type="nucleotide sequence ID" value="NZ_CP036265.1"/>
</dbReference>
<protein>
    <submittedName>
        <fullName evidence="4">NADP-dependent fatty aldehyde dehydrogenase</fullName>
        <ecNumber evidence="4">1.2.1.4</ecNumber>
    </submittedName>
</protein>
<dbReference type="AlphaFoldDB" id="A0A517PBX8"/>